<accession>A0A6B2GEL4</accession>
<evidence type="ECO:0000313" key="1">
    <source>
        <dbReference type="EMBL" id="NDJ99661.1"/>
    </source>
</evidence>
<protein>
    <submittedName>
        <fullName evidence="1">DmX-like protein 1 (Trinotate prediction)</fullName>
    </submittedName>
</protein>
<name>A0A6B2GEL4_MYXSQ</name>
<dbReference type="GO" id="GO:0007035">
    <property type="term" value="P:vacuolar acidification"/>
    <property type="evidence" value="ECO:0007669"/>
    <property type="project" value="TreeGrafter"/>
</dbReference>
<dbReference type="PANTHER" id="PTHR13950">
    <property type="entry name" value="RABCONNECTIN-RELATED"/>
    <property type="match status" value="1"/>
</dbReference>
<dbReference type="InterPro" id="IPR052208">
    <property type="entry name" value="DmX-like/RAVE_component"/>
</dbReference>
<organism evidence="1">
    <name type="scientific">Myxobolus squamalis</name>
    <name type="common">Myxosporean</name>
    <dbReference type="NCBI Taxonomy" id="59785"/>
    <lineage>
        <taxon>Eukaryota</taxon>
        <taxon>Metazoa</taxon>
        <taxon>Cnidaria</taxon>
        <taxon>Myxozoa</taxon>
        <taxon>Myxosporea</taxon>
        <taxon>Bivalvulida</taxon>
        <taxon>Platysporina</taxon>
        <taxon>Myxobolidae</taxon>
        <taxon>Myxobolus</taxon>
    </lineage>
</organism>
<dbReference type="PANTHER" id="PTHR13950:SF9">
    <property type="entry name" value="RABCONNECTIN-3A"/>
    <property type="match status" value="1"/>
</dbReference>
<dbReference type="GO" id="GO:0043291">
    <property type="term" value="C:RAVE complex"/>
    <property type="evidence" value="ECO:0007669"/>
    <property type="project" value="TreeGrafter"/>
</dbReference>
<dbReference type="InterPro" id="IPR036322">
    <property type="entry name" value="WD40_repeat_dom_sf"/>
</dbReference>
<reference evidence="1" key="1">
    <citation type="submission" date="2018-11" db="EMBL/GenBank/DDBJ databases">
        <title>Myxobolus squamalis genome and transcriptome.</title>
        <authorList>
            <person name="Yahalomi D."/>
            <person name="Atkinson S.D."/>
            <person name="Neuhof M."/>
            <person name="Chang E.S."/>
            <person name="Philippe H."/>
            <person name="Cartwright P."/>
            <person name="Bartholomew J.L."/>
            <person name="Huchon D."/>
        </authorList>
    </citation>
    <scope>NUCLEOTIDE SEQUENCE</scope>
    <source>
        <strain evidence="1">71B08</strain>
        <tissue evidence="1">Whole</tissue>
    </source>
</reference>
<dbReference type="SUPFAM" id="SSF50978">
    <property type="entry name" value="WD40 repeat-like"/>
    <property type="match status" value="1"/>
</dbReference>
<dbReference type="AlphaFoldDB" id="A0A6B2GEL4"/>
<dbReference type="EMBL" id="GHBR01011149">
    <property type="protein sequence ID" value="NDJ99661.1"/>
    <property type="molecule type" value="Transcribed_RNA"/>
</dbReference>
<proteinExistence type="predicted"/>
<sequence length="115" mass="13131">MESHPFEPYYISAVAETKVLLYQYGTPNYLHQFNCREKPNAKILHMQFSDHGNKFGLMDESGCLDLFLFNTTSHLKPYFHQECHNKFGSGFCFLGSSSLIATCGHSSEGLYALFF</sequence>